<dbReference type="InterPro" id="IPR000301">
    <property type="entry name" value="Tetraspanin_animals"/>
</dbReference>
<evidence type="ECO:0000256" key="6">
    <source>
        <dbReference type="RuleBase" id="RU361218"/>
    </source>
</evidence>
<dbReference type="AlphaFoldDB" id="A0A915CSB8"/>
<evidence type="ECO:0000256" key="3">
    <source>
        <dbReference type="ARBA" id="ARBA00022692"/>
    </source>
</evidence>
<dbReference type="PIRSF" id="PIRSF002419">
    <property type="entry name" value="Tetraspanin"/>
    <property type="match status" value="1"/>
</dbReference>
<dbReference type="PANTHER" id="PTHR19282">
    <property type="entry name" value="TETRASPANIN"/>
    <property type="match status" value="1"/>
</dbReference>
<organism evidence="7 8">
    <name type="scientific">Ditylenchus dipsaci</name>
    <dbReference type="NCBI Taxonomy" id="166011"/>
    <lineage>
        <taxon>Eukaryota</taxon>
        <taxon>Metazoa</taxon>
        <taxon>Ecdysozoa</taxon>
        <taxon>Nematoda</taxon>
        <taxon>Chromadorea</taxon>
        <taxon>Rhabditida</taxon>
        <taxon>Tylenchina</taxon>
        <taxon>Tylenchomorpha</taxon>
        <taxon>Sphaerularioidea</taxon>
        <taxon>Anguinidae</taxon>
        <taxon>Anguininae</taxon>
        <taxon>Ditylenchus</taxon>
    </lineage>
</organism>
<feature type="transmembrane region" description="Helical" evidence="6">
    <location>
        <begin position="12"/>
        <end position="35"/>
    </location>
</feature>
<evidence type="ECO:0000256" key="1">
    <source>
        <dbReference type="ARBA" id="ARBA00004141"/>
    </source>
</evidence>
<proteinExistence type="inferred from homology"/>
<comment type="subcellular location">
    <subcellularLocation>
        <location evidence="1 6">Membrane</location>
        <topology evidence="1 6">Multi-pass membrane protein</topology>
    </subcellularLocation>
</comment>
<dbReference type="WBParaSite" id="jg20873">
    <property type="protein sequence ID" value="jg20873"/>
    <property type="gene ID" value="jg20873"/>
</dbReference>
<dbReference type="PRINTS" id="PR00259">
    <property type="entry name" value="TMFOUR"/>
</dbReference>
<evidence type="ECO:0000313" key="8">
    <source>
        <dbReference type="WBParaSite" id="jg11600"/>
    </source>
</evidence>
<feature type="transmembrane region" description="Helical" evidence="6">
    <location>
        <begin position="74"/>
        <end position="94"/>
    </location>
</feature>
<dbReference type="WBParaSite" id="jg11600">
    <property type="protein sequence ID" value="jg11600"/>
    <property type="gene ID" value="jg11600"/>
</dbReference>
<keyword evidence="4 6" id="KW-1133">Transmembrane helix</keyword>
<dbReference type="Proteomes" id="UP000887574">
    <property type="component" value="Unplaced"/>
</dbReference>
<dbReference type="InterPro" id="IPR018499">
    <property type="entry name" value="Tetraspanin/Peripherin"/>
</dbReference>
<dbReference type="Pfam" id="PF00335">
    <property type="entry name" value="Tetraspanin"/>
    <property type="match status" value="1"/>
</dbReference>
<sequence length="298" mass="33931">MAKNTGFNVLRWIVFFLNLLFWLAGLGVVGVGLWLRLDPTVAELSGLDADTSSQPIDLGLNREWRRNFNLSSNLLILAGAFMSLIGFLGCCGAWRMHQCMLVGFFLVLTIVFCLEVTCAMVAYVHQDSIRKYVDNSMHEIVRTKYGQTNNPKYQKIFDRIQTDLECCGVRSYKDWLHSSWSTGHYNDKNMSNYGHKAVPTSCCNENGLREYPEDCGMSFDKLELDTYKSFLHQKGCSEALYQAANKNLQLAIAVSVALGSVQLLGIFFSMLLCCCIGRNEDKERDKEKRKTEFSYYTR</sequence>
<name>A0A915CSB8_9BILA</name>
<evidence type="ECO:0000313" key="7">
    <source>
        <dbReference type="Proteomes" id="UP000887574"/>
    </source>
</evidence>
<keyword evidence="5 6" id="KW-0472">Membrane</keyword>
<dbReference type="GO" id="GO:0005886">
    <property type="term" value="C:plasma membrane"/>
    <property type="evidence" value="ECO:0007669"/>
    <property type="project" value="TreeGrafter"/>
</dbReference>
<accession>A0A915CSB8</accession>
<keyword evidence="3 6" id="KW-0812">Transmembrane</keyword>
<dbReference type="SUPFAM" id="SSF48652">
    <property type="entry name" value="Tetraspanin"/>
    <property type="match status" value="1"/>
</dbReference>
<evidence type="ECO:0000256" key="5">
    <source>
        <dbReference type="ARBA" id="ARBA00023136"/>
    </source>
</evidence>
<dbReference type="InterPro" id="IPR008952">
    <property type="entry name" value="Tetraspanin_EC2_sf"/>
</dbReference>
<comment type="similarity">
    <text evidence="2 6">Belongs to the tetraspanin (TM4SF) family.</text>
</comment>
<evidence type="ECO:0000256" key="4">
    <source>
        <dbReference type="ARBA" id="ARBA00022989"/>
    </source>
</evidence>
<dbReference type="Gene3D" id="1.10.1450.10">
    <property type="entry name" value="Tetraspanin"/>
    <property type="match status" value="1"/>
</dbReference>
<evidence type="ECO:0000256" key="2">
    <source>
        <dbReference type="ARBA" id="ARBA00006840"/>
    </source>
</evidence>
<feature type="transmembrane region" description="Helical" evidence="6">
    <location>
        <begin position="250"/>
        <end position="276"/>
    </location>
</feature>
<feature type="transmembrane region" description="Helical" evidence="6">
    <location>
        <begin position="101"/>
        <end position="124"/>
    </location>
</feature>
<dbReference type="PANTHER" id="PTHR19282:SF551">
    <property type="entry name" value="RE08073P-RELATED"/>
    <property type="match status" value="1"/>
</dbReference>
<keyword evidence="7" id="KW-1185">Reference proteome</keyword>
<reference evidence="8 9" key="1">
    <citation type="submission" date="2022-11" db="UniProtKB">
        <authorList>
            <consortium name="WormBaseParasite"/>
        </authorList>
    </citation>
    <scope>IDENTIFICATION</scope>
</reference>
<protein>
    <recommendedName>
        <fullName evidence="6">Tetraspanin</fullName>
    </recommendedName>
</protein>
<evidence type="ECO:0000313" key="9">
    <source>
        <dbReference type="WBParaSite" id="jg20873"/>
    </source>
</evidence>